<dbReference type="RefSeq" id="WP_381830757.1">
    <property type="nucleotide sequence ID" value="NZ_JBHTCF010000005.1"/>
</dbReference>
<dbReference type="Pfam" id="PF00202">
    <property type="entry name" value="Aminotran_3"/>
    <property type="match status" value="1"/>
</dbReference>
<name>A0ABW2JIR0_9ACTN</name>
<evidence type="ECO:0000256" key="5">
    <source>
        <dbReference type="ARBA" id="ARBA00013155"/>
    </source>
</evidence>
<dbReference type="InterPro" id="IPR015424">
    <property type="entry name" value="PyrdxlP-dep_Trfase"/>
</dbReference>
<dbReference type="InterPro" id="IPR004637">
    <property type="entry name" value="Dat"/>
</dbReference>
<dbReference type="SUPFAM" id="SSF53383">
    <property type="entry name" value="PLP-dependent transferases"/>
    <property type="match status" value="1"/>
</dbReference>
<dbReference type="PANTHER" id="PTHR43552">
    <property type="entry name" value="DIAMINOBUTYRATE--2-OXOGLUTARATE AMINOTRANSFERASE"/>
    <property type="match status" value="1"/>
</dbReference>
<evidence type="ECO:0000256" key="7">
    <source>
        <dbReference type="ARBA" id="ARBA00022576"/>
    </source>
</evidence>
<protein>
    <recommendedName>
        <fullName evidence="6">Diaminobutyrate--2-oxoglutarate transaminase</fullName>
        <ecNumber evidence="5">2.6.1.76</ecNumber>
    </recommendedName>
    <alternativeName>
        <fullName evidence="11">DABA aminotransferase</fullName>
    </alternativeName>
    <alternativeName>
        <fullName evidence="12">Diaminobutyrate--2-oxoglutarate aminotransferase</fullName>
    </alternativeName>
    <alternativeName>
        <fullName evidence="10">L-2,4-diaminobutyric acid transaminase</fullName>
    </alternativeName>
</protein>
<evidence type="ECO:0000256" key="3">
    <source>
        <dbReference type="ARBA" id="ARBA00004946"/>
    </source>
</evidence>
<evidence type="ECO:0000313" key="16">
    <source>
        <dbReference type="EMBL" id="MFC7305393.1"/>
    </source>
</evidence>
<feature type="region of interest" description="Disordered" evidence="15">
    <location>
        <begin position="1"/>
        <end position="27"/>
    </location>
</feature>
<evidence type="ECO:0000256" key="12">
    <source>
        <dbReference type="ARBA" id="ARBA00031476"/>
    </source>
</evidence>
<evidence type="ECO:0000256" key="11">
    <source>
        <dbReference type="ARBA" id="ARBA00030665"/>
    </source>
</evidence>
<accession>A0ABW2JIR0</accession>
<evidence type="ECO:0000256" key="2">
    <source>
        <dbReference type="ARBA" id="ARBA00002189"/>
    </source>
</evidence>
<evidence type="ECO:0000313" key="17">
    <source>
        <dbReference type="Proteomes" id="UP001596523"/>
    </source>
</evidence>
<evidence type="ECO:0000256" key="13">
    <source>
        <dbReference type="ARBA" id="ARBA00049111"/>
    </source>
</evidence>
<dbReference type="CDD" id="cd00610">
    <property type="entry name" value="OAT_like"/>
    <property type="match status" value="1"/>
</dbReference>
<evidence type="ECO:0000256" key="6">
    <source>
        <dbReference type="ARBA" id="ARBA00014798"/>
    </source>
</evidence>
<comment type="caution">
    <text evidence="16">The sequence shown here is derived from an EMBL/GenBank/DDBJ whole genome shotgun (WGS) entry which is preliminary data.</text>
</comment>
<evidence type="ECO:0000256" key="1">
    <source>
        <dbReference type="ARBA" id="ARBA00001933"/>
    </source>
</evidence>
<comment type="similarity">
    <text evidence="4 14">Belongs to the class-III pyridoxal-phosphate-dependent aminotransferase family.</text>
</comment>
<keyword evidence="17" id="KW-1185">Reference proteome</keyword>
<dbReference type="EMBL" id="JBHTCF010000005">
    <property type="protein sequence ID" value="MFC7305393.1"/>
    <property type="molecule type" value="Genomic_DNA"/>
</dbReference>
<dbReference type="NCBIfam" id="TIGR00709">
    <property type="entry name" value="dat"/>
    <property type="match status" value="1"/>
</dbReference>
<evidence type="ECO:0000256" key="14">
    <source>
        <dbReference type="RuleBase" id="RU003560"/>
    </source>
</evidence>
<keyword evidence="9 14" id="KW-0663">Pyridoxal phosphate</keyword>
<evidence type="ECO:0000256" key="4">
    <source>
        <dbReference type="ARBA" id="ARBA00008954"/>
    </source>
</evidence>
<gene>
    <name evidence="16" type="ORF">ACFQVC_14325</name>
</gene>
<feature type="region of interest" description="Disordered" evidence="15">
    <location>
        <begin position="471"/>
        <end position="523"/>
    </location>
</feature>
<keyword evidence="7" id="KW-0032">Aminotransferase</keyword>
<dbReference type="InterPro" id="IPR049704">
    <property type="entry name" value="Aminotrans_3_PPA_site"/>
</dbReference>
<dbReference type="InterPro" id="IPR015421">
    <property type="entry name" value="PyrdxlP-dep_Trfase_major"/>
</dbReference>
<evidence type="ECO:0000256" key="10">
    <source>
        <dbReference type="ARBA" id="ARBA00029744"/>
    </source>
</evidence>
<organism evidence="16 17">
    <name type="scientific">Streptomyces monticola</name>
    <dbReference type="NCBI Taxonomy" id="2666263"/>
    <lineage>
        <taxon>Bacteria</taxon>
        <taxon>Bacillati</taxon>
        <taxon>Actinomycetota</taxon>
        <taxon>Actinomycetes</taxon>
        <taxon>Kitasatosporales</taxon>
        <taxon>Streptomycetaceae</taxon>
        <taxon>Streptomyces</taxon>
    </lineage>
</organism>
<proteinExistence type="inferred from homology"/>
<evidence type="ECO:0000256" key="8">
    <source>
        <dbReference type="ARBA" id="ARBA00022679"/>
    </source>
</evidence>
<evidence type="ECO:0000256" key="15">
    <source>
        <dbReference type="SAM" id="MobiDB-lite"/>
    </source>
</evidence>
<dbReference type="EC" id="2.6.1.76" evidence="5"/>
<comment type="function">
    <text evidence="2">Catalyzes reversively the conversion of L-aspartate beta-semialdehyde (ASA) to L-2,4-diaminobutyrate (DABA) by transamination with L-glutamate.</text>
</comment>
<evidence type="ECO:0000256" key="9">
    <source>
        <dbReference type="ARBA" id="ARBA00022898"/>
    </source>
</evidence>
<comment type="catalytic activity">
    <reaction evidence="13">
        <text>L-2,4-diaminobutanoate + 2-oxoglutarate = L-aspartate 4-semialdehyde + L-glutamate</text>
        <dbReference type="Rhea" id="RHEA:11160"/>
        <dbReference type="ChEBI" id="CHEBI:16810"/>
        <dbReference type="ChEBI" id="CHEBI:29985"/>
        <dbReference type="ChEBI" id="CHEBI:58761"/>
        <dbReference type="ChEBI" id="CHEBI:537519"/>
        <dbReference type="EC" id="2.6.1.76"/>
    </reaction>
</comment>
<dbReference type="InterPro" id="IPR015422">
    <property type="entry name" value="PyrdxlP-dep_Trfase_small"/>
</dbReference>
<sequence>MSLATPHELRDLSPDSPGASAAAVLSAENPSPELLDQLLTRQERRESAARTYARTLPVAPVRAAGAQVVGADGRTYLDCLSGAGTLALGHNHPEVVAALQADLASGVPLHALDMITPQKDAFSEELLARLPGALRGDARLHFCGPAGTDAVEAALKLAQTATGRRGIVAFTGAYHGMTLGASAVSGPARMRSMVGADSVPVTRIPYPYSYRCPFGTGAPQSGELSARLLESMLTDPSSGIGKPAAVILEVVQGEGGVVEGPDSWLREIRRITAQHDVLLIIDEVQTGVGRTGHFWACEQAGVTPDILVMSKAVGGGLPLAVLAYLPDLDSWLPGDHTGTFRGNTLAMTAGRITLRTVAEQRLDRRAGQLGARLRQGLSEIALEQPQFGEVRGRGLMTGVELVDPDGDLDRLGSLPAAPAFAAALRSACLEQGLMLELGGREDSVLRLLPPLVLSDAELDAVLERIATAVRSVKSRPQAQKPSQEQPQPKPEPQGRPQPESQPQAEPKPQPKPQSKTNSPERAA</sequence>
<comment type="cofactor">
    <cofactor evidence="1">
        <name>pyridoxal 5'-phosphate</name>
        <dbReference type="ChEBI" id="CHEBI:597326"/>
    </cofactor>
</comment>
<dbReference type="PANTHER" id="PTHR43552:SF1">
    <property type="entry name" value="DIAMINOBUTYRATE--2-OXOGLUTARATE AMINOTRANSFERASE"/>
    <property type="match status" value="1"/>
</dbReference>
<dbReference type="Gene3D" id="3.90.1150.10">
    <property type="entry name" value="Aspartate Aminotransferase, domain 1"/>
    <property type="match status" value="1"/>
</dbReference>
<comment type="pathway">
    <text evidence="3">Amine and polyamine biosynthesis; ectoine biosynthesis; L-ectoine from L-aspartate 4-semialdehyde: step 1/3.</text>
</comment>
<dbReference type="InterPro" id="IPR005814">
    <property type="entry name" value="Aminotrans_3"/>
</dbReference>
<feature type="compositionally biased region" description="Low complexity" evidence="15">
    <location>
        <begin position="476"/>
        <end position="486"/>
    </location>
</feature>
<dbReference type="Gene3D" id="3.40.640.10">
    <property type="entry name" value="Type I PLP-dependent aspartate aminotransferase-like (Major domain)"/>
    <property type="match status" value="1"/>
</dbReference>
<reference evidence="17" key="1">
    <citation type="journal article" date="2019" name="Int. J. Syst. Evol. Microbiol.">
        <title>The Global Catalogue of Microorganisms (GCM) 10K type strain sequencing project: providing services to taxonomists for standard genome sequencing and annotation.</title>
        <authorList>
            <consortium name="The Broad Institute Genomics Platform"/>
            <consortium name="The Broad Institute Genome Sequencing Center for Infectious Disease"/>
            <person name="Wu L."/>
            <person name="Ma J."/>
        </authorList>
    </citation>
    <scope>NUCLEOTIDE SEQUENCE [LARGE SCALE GENOMIC DNA]</scope>
    <source>
        <strain evidence="17">SYNS20</strain>
    </source>
</reference>
<keyword evidence="8" id="KW-0808">Transferase</keyword>
<dbReference type="PROSITE" id="PS00600">
    <property type="entry name" value="AA_TRANSFER_CLASS_3"/>
    <property type="match status" value="1"/>
</dbReference>
<dbReference type="Proteomes" id="UP001596523">
    <property type="component" value="Unassembled WGS sequence"/>
</dbReference>